<sequence>MKLKNVLHVVFGIYLETRWNKLQENHQVPSLKACLCMVILPILWPLAMDVPLAIPSYIFPHRLYEIGLKKNIAINNYLPYHWDEFCEHERARTSKDWPPQSTLPFQHQEYYPYHF</sequence>
<dbReference type="Proteomes" id="UP000675881">
    <property type="component" value="Chromosome 15"/>
</dbReference>
<evidence type="ECO:0000313" key="1">
    <source>
        <dbReference type="EMBL" id="CAF2858541.1"/>
    </source>
</evidence>
<evidence type="ECO:0000313" key="2">
    <source>
        <dbReference type="Proteomes" id="UP000675881"/>
    </source>
</evidence>
<protein>
    <submittedName>
        <fullName evidence="1">(salmon louse) hypothetical protein</fullName>
    </submittedName>
</protein>
<keyword evidence="2" id="KW-1185">Reference proteome</keyword>
<gene>
    <name evidence="1" type="ORF">LSAA_5767</name>
</gene>
<reference evidence="1" key="1">
    <citation type="submission" date="2021-02" db="EMBL/GenBank/DDBJ databases">
        <authorList>
            <person name="Bekaert M."/>
        </authorList>
    </citation>
    <scope>NUCLEOTIDE SEQUENCE</scope>
    <source>
        <strain evidence="1">IoA-00</strain>
    </source>
</reference>
<organism evidence="1 2">
    <name type="scientific">Lepeophtheirus salmonis</name>
    <name type="common">Salmon louse</name>
    <name type="synonym">Caligus salmonis</name>
    <dbReference type="NCBI Taxonomy" id="72036"/>
    <lineage>
        <taxon>Eukaryota</taxon>
        <taxon>Metazoa</taxon>
        <taxon>Ecdysozoa</taxon>
        <taxon>Arthropoda</taxon>
        <taxon>Crustacea</taxon>
        <taxon>Multicrustacea</taxon>
        <taxon>Hexanauplia</taxon>
        <taxon>Copepoda</taxon>
        <taxon>Siphonostomatoida</taxon>
        <taxon>Caligidae</taxon>
        <taxon>Lepeophtheirus</taxon>
    </lineage>
</organism>
<dbReference type="AlphaFoldDB" id="A0A7R8CLS8"/>
<name>A0A7R8CLS8_LEPSM</name>
<accession>A0A7R8CLS8</accession>
<dbReference type="EMBL" id="HG994594">
    <property type="protein sequence ID" value="CAF2858541.1"/>
    <property type="molecule type" value="Genomic_DNA"/>
</dbReference>
<proteinExistence type="predicted"/>